<dbReference type="InterPro" id="IPR050360">
    <property type="entry name" value="MFS_Sugar_Transporters"/>
</dbReference>
<feature type="transmembrane region" description="Helical" evidence="9">
    <location>
        <begin position="221"/>
        <end position="242"/>
    </location>
</feature>
<keyword evidence="7" id="KW-0462">Maltose metabolism</keyword>
<evidence type="ECO:0000256" key="6">
    <source>
        <dbReference type="ARBA" id="ARBA00023136"/>
    </source>
</evidence>
<evidence type="ECO:0000313" key="12">
    <source>
        <dbReference type="Proteomes" id="UP000184188"/>
    </source>
</evidence>
<dbReference type="PANTHER" id="PTHR48022:SF5">
    <property type="entry name" value="ALPHA-GLUCOSIDES PERMEASE MPH2-RELATED"/>
    <property type="match status" value="1"/>
</dbReference>
<dbReference type="GO" id="GO:0000023">
    <property type="term" value="P:maltose metabolic process"/>
    <property type="evidence" value="ECO:0007669"/>
    <property type="project" value="UniProtKB-KW"/>
</dbReference>
<evidence type="ECO:0000256" key="5">
    <source>
        <dbReference type="ARBA" id="ARBA00022989"/>
    </source>
</evidence>
<dbReference type="Pfam" id="PF00083">
    <property type="entry name" value="Sugar_tr"/>
    <property type="match status" value="1"/>
</dbReference>
<evidence type="ECO:0000313" key="11">
    <source>
        <dbReference type="EMBL" id="OJJ45236.1"/>
    </source>
</evidence>
<feature type="transmembrane region" description="Helical" evidence="9">
    <location>
        <begin position="339"/>
        <end position="360"/>
    </location>
</feature>
<dbReference type="VEuPathDB" id="FungiDB:ASPZODRAFT_143882"/>
<dbReference type="AlphaFoldDB" id="A0A1L9SDF9"/>
<feature type="transmembrane region" description="Helical" evidence="9">
    <location>
        <begin position="441"/>
        <end position="458"/>
    </location>
</feature>
<feature type="domain" description="Major facilitator superfamily (MFS) profile" evidence="10">
    <location>
        <begin position="47"/>
        <end position="492"/>
    </location>
</feature>
<dbReference type="OrthoDB" id="6612291at2759"/>
<evidence type="ECO:0000256" key="3">
    <source>
        <dbReference type="ARBA" id="ARBA00022448"/>
    </source>
</evidence>
<dbReference type="PANTHER" id="PTHR48022">
    <property type="entry name" value="PLASTIDIC GLUCOSE TRANSPORTER 4"/>
    <property type="match status" value="1"/>
</dbReference>
<keyword evidence="5 9" id="KW-1133">Transmembrane helix</keyword>
<dbReference type="RefSeq" id="XP_022579746.1">
    <property type="nucleotide sequence ID" value="XM_022724957.1"/>
</dbReference>
<evidence type="ECO:0000256" key="4">
    <source>
        <dbReference type="ARBA" id="ARBA00022692"/>
    </source>
</evidence>
<evidence type="ECO:0000256" key="8">
    <source>
        <dbReference type="RuleBase" id="RU003346"/>
    </source>
</evidence>
<proteinExistence type="inferred from homology"/>
<feature type="transmembrane region" description="Helical" evidence="9">
    <location>
        <begin position="125"/>
        <end position="142"/>
    </location>
</feature>
<keyword evidence="3 8" id="KW-0813">Transport</keyword>
<evidence type="ECO:0000259" key="10">
    <source>
        <dbReference type="PROSITE" id="PS50850"/>
    </source>
</evidence>
<dbReference type="PROSITE" id="PS00217">
    <property type="entry name" value="SUGAR_TRANSPORT_2"/>
    <property type="match status" value="1"/>
</dbReference>
<dbReference type="GeneID" id="34611422"/>
<organism evidence="11 12">
    <name type="scientific">Penicilliopsis zonata CBS 506.65</name>
    <dbReference type="NCBI Taxonomy" id="1073090"/>
    <lineage>
        <taxon>Eukaryota</taxon>
        <taxon>Fungi</taxon>
        <taxon>Dikarya</taxon>
        <taxon>Ascomycota</taxon>
        <taxon>Pezizomycotina</taxon>
        <taxon>Eurotiomycetes</taxon>
        <taxon>Eurotiomycetidae</taxon>
        <taxon>Eurotiales</taxon>
        <taxon>Aspergillaceae</taxon>
        <taxon>Penicilliopsis</taxon>
    </lineage>
</organism>
<comment type="similarity">
    <text evidence="2 8">Belongs to the major facilitator superfamily. Sugar transporter (TC 2.A.1.1) family.</text>
</comment>
<dbReference type="FunFam" id="1.20.1250.20:FF:000149">
    <property type="entry name" value="MFS transporter, SP family, general alpha glucoside:H+ symporter"/>
    <property type="match status" value="1"/>
</dbReference>
<sequence>MAVPEKEGVAGRELTAQLEHDAHRAVAAEQKMSLWQGLKTYPHAVGWSILFSTALVMEGYDTTLLSSLYAYGPFQKQFGVKGADGEYQLTAAWQSGLSNGALVGEILGLMVNGIVAERLGYRKSIIGALMMCVAFIFIIFFSTSLPMLLVGEILVGIPWGVFQTVTTTYASEVCPVVLRPYLTTYVNLCWVFGQLIASGVLKAMEGRTDKWGYKIPFGLQWMWPVPLMIGVALAPESPWWLVRKERPEDARKALLRLTNAERDPDFNVDETLAMMRRTNEMEKEMLSGVSYWDCFKGSDLRRTEVVCVTWAIQTLCGSTFMGYSTYFFENAGLASSQSFTMSIVLYVMGALGTISSWLLMMKMGRRTLYLSGQAAMALLLFIIGLLGLTSPHNKAAQWAIGSMLLVYTFVYDATVGPVCYSLVSELPATRLRQKSVVLARNLYNIVGIITNILTPRMLNPTAWDWGGKTGFFWAGSCLLCFIWTYFRLPEPKGRTYAELDLLFEQKVPARKFKTTHVDPFTGESVTGNKEEATEHVEAIHDL</sequence>
<keyword evidence="4 9" id="KW-0812">Transmembrane</keyword>
<dbReference type="InterPro" id="IPR005829">
    <property type="entry name" value="Sugar_transporter_CS"/>
</dbReference>
<feature type="transmembrane region" description="Helical" evidence="9">
    <location>
        <begin position="182"/>
        <end position="201"/>
    </location>
</feature>
<keyword evidence="6 9" id="KW-0472">Membrane</keyword>
<evidence type="ECO:0000256" key="7">
    <source>
        <dbReference type="ARBA" id="ARBA00026248"/>
    </source>
</evidence>
<feature type="transmembrane region" description="Helical" evidence="9">
    <location>
        <begin position="470"/>
        <end position="486"/>
    </location>
</feature>
<dbReference type="SUPFAM" id="SSF103473">
    <property type="entry name" value="MFS general substrate transporter"/>
    <property type="match status" value="1"/>
</dbReference>
<dbReference type="Gene3D" id="1.20.1250.20">
    <property type="entry name" value="MFS general substrate transporter like domains"/>
    <property type="match status" value="1"/>
</dbReference>
<dbReference type="EMBL" id="KV878345">
    <property type="protein sequence ID" value="OJJ45236.1"/>
    <property type="molecule type" value="Genomic_DNA"/>
</dbReference>
<evidence type="ECO:0000256" key="9">
    <source>
        <dbReference type="SAM" id="Phobius"/>
    </source>
</evidence>
<dbReference type="GO" id="GO:0005351">
    <property type="term" value="F:carbohydrate:proton symporter activity"/>
    <property type="evidence" value="ECO:0007669"/>
    <property type="project" value="TreeGrafter"/>
</dbReference>
<feature type="transmembrane region" description="Helical" evidence="9">
    <location>
        <begin position="367"/>
        <end position="389"/>
    </location>
</feature>
<gene>
    <name evidence="11" type="ORF">ASPZODRAFT_143882</name>
</gene>
<name>A0A1L9SDF9_9EURO</name>
<feature type="transmembrane region" description="Helical" evidence="9">
    <location>
        <begin position="305"/>
        <end position="327"/>
    </location>
</feature>
<dbReference type="NCBIfam" id="TIGR00879">
    <property type="entry name" value="SP"/>
    <property type="match status" value="1"/>
</dbReference>
<feature type="transmembrane region" description="Helical" evidence="9">
    <location>
        <begin position="395"/>
        <end position="420"/>
    </location>
</feature>
<evidence type="ECO:0000256" key="2">
    <source>
        <dbReference type="ARBA" id="ARBA00010992"/>
    </source>
</evidence>
<dbReference type="InterPro" id="IPR036259">
    <property type="entry name" value="MFS_trans_sf"/>
</dbReference>
<dbReference type="InterPro" id="IPR020846">
    <property type="entry name" value="MFS_dom"/>
</dbReference>
<dbReference type="InterPro" id="IPR003663">
    <property type="entry name" value="Sugar/inositol_transpt"/>
</dbReference>
<dbReference type="GO" id="GO:0016020">
    <property type="term" value="C:membrane"/>
    <property type="evidence" value="ECO:0007669"/>
    <property type="project" value="UniProtKB-SubCell"/>
</dbReference>
<evidence type="ECO:0000256" key="1">
    <source>
        <dbReference type="ARBA" id="ARBA00004141"/>
    </source>
</evidence>
<protein>
    <recommendedName>
        <fullName evidence="10">Major facilitator superfamily (MFS) profile domain-containing protein</fullName>
    </recommendedName>
</protein>
<dbReference type="Proteomes" id="UP000184188">
    <property type="component" value="Unassembled WGS sequence"/>
</dbReference>
<keyword evidence="12" id="KW-1185">Reference proteome</keyword>
<dbReference type="InterPro" id="IPR005828">
    <property type="entry name" value="MFS_sugar_transport-like"/>
</dbReference>
<comment type="subcellular location">
    <subcellularLocation>
        <location evidence="1">Membrane</location>
        <topology evidence="1">Multi-pass membrane protein</topology>
    </subcellularLocation>
</comment>
<reference evidence="12" key="1">
    <citation type="journal article" date="2017" name="Genome Biol.">
        <title>Comparative genomics reveals high biological diversity and specific adaptations in the industrially and medically important fungal genus Aspergillus.</title>
        <authorList>
            <person name="de Vries R.P."/>
            <person name="Riley R."/>
            <person name="Wiebenga A."/>
            <person name="Aguilar-Osorio G."/>
            <person name="Amillis S."/>
            <person name="Uchima C.A."/>
            <person name="Anderluh G."/>
            <person name="Asadollahi M."/>
            <person name="Askin M."/>
            <person name="Barry K."/>
            <person name="Battaglia E."/>
            <person name="Bayram O."/>
            <person name="Benocci T."/>
            <person name="Braus-Stromeyer S.A."/>
            <person name="Caldana C."/>
            <person name="Canovas D."/>
            <person name="Cerqueira G.C."/>
            <person name="Chen F."/>
            <person name="Chen W."/>
            <person name="Choi C."/>
            <person name="Clum A."/>
            <person name="Dos Santos R.A."/>
            <person name="Damasio A.R."/>
            <person name="Diallinas G."/>
            <person name="Emri T."/>
            <person name="Fekete E."/>
            <person name="Flipphi M."/>
            <person name="Freyberg S."/>
            <person name="Gallo A."/>
            <person name="Gournas C."/>
            <person name="Habgood R."/>
            <person name="Hainaut M."/>
            <person name="Harispe M.L."/>
            <person name="Henrissat B."/>
            <person name="Hilden K.S."/>
            <person name="Hope R."/>
            <person name="Hossain A."/>
            <person name="Karabika E."/>
            <person name="Karaffa L."/>
            <person name="Karanyi Z."/>
            <person name="Krasevec N."/>
            <person name="Kuo A."/>
            <person name="Kusch H."/>
            <person name="LaButti K."/>
            <person name="Lagendijk E.L."/>
            <person name="Lapidus A."/>
            <person name="Levasseur A."/>
            <person name="Lindquist E."/>
            <person name="Lipzen A."/>
            <person name="Logrieco A.F."/>
            <person name="MacCabe A."/>
            <person name="Maekelae M.R."/>
            <person name="Malavazi I."/>
            <person name="Melin P."/>
            <person name="Meyer V."/>
            <person name="Mielnichuk N."/>
            <person name="Miskei M."/>
            <person name="Molnar A.P."/>
            <person name="Mule G."/>
            <person name="Ngan C.Y."/>
            <person name="Orejas M."/>
            <person name="Orosz E."/>
            <person name="Ouedraogo J.P."/>
            <person name="Overkamp K.M."/>
            <person name="Park H.-S."/>
            <person name="Perrone G."/>
            <person name="Piumi F."/>
            <person name="Punt P.J."/>
            <person name="Ram A.F."/>
            <person name="Ramon A."/>
            <person name="Rauscher S."/>
            <person name="Record E."/>
            <person name="Riano-Pachon D.M."/>
            <person name="Robert V."/>
            <person name="Roehrig J."/>
            <person name="Ruller R."/>
            <person name="Salamov A."/>
            <person name="Salih N.S."/>
            <person name="Samson R.A."/>
            <person name="Sandor E."/>
            <person name="Sanguinetti M."/>
            <person name="Schuetze T."/>
            <person name="Sepcic K."/>
            <person name="Shelest E."/>
            <person name="Sherlock G."/>
            <person name="Sophianopoulou V."/>
            <person name="Squina F.M."/>
            <person name="Sun H."/>
            <person name="Susca A."/>
            <person name="Todd R.B."/>
            <person name="Tsang A."/>
            <person name="Unkles S.E."/>
            <person name="van de Wiele N."/>
            <person name="van Rossen-Uffink D."/>
            <person name="Oliveira J.V."/>
            <person name="Vesth T.C."/>
            <person name="Visser J."/>
            <person name="Yu J.-H."/>
            <person name="Zhou M."/>
            <person name="Andersen M.R."/>
            <person name="Archer D.B."/>
            <person name="Baker S.E."/>
            <person name="Benoit I."/>
            <person name="Brakhage A.A."/>
            <person name="Braus G.H."/>
            <person name="Fischer R."/>
            <person name="Frisvad J.C."/>
            <person name="Goldman G.H."/>
            <person name="Houbraken J."/>
            <person name="Oakley B."/>
            <person name="Pocsi I."/>
            <person name="Scazzocchio C."/>
            <person name="Seiboth B."/>
            <person name="vanKuyk P.A."/>
            <person name="Wortman J."/>
            <person name="Dyer P.S."/>
            <person name="Grigoriev I.V."/>
        </authorList>
    </citation>
    <scope>NUCLEOTIDE SEQUENCE [LARGE SCALE GENOMIC DNA]</scope>
    <source>
        <strain evidence="12">CBS 506.65</strain>
    </source>
</reference>
<accession>A0A1L9SDF9</accession>
<dbReference type="PROSITE" id="PS50850">
    <property type="entry name" value="MFS"/>
    <property type="match status" value="1"/>
</dbReference>
<feature type="transmembrane region" description="Helical" evidence="9">
    <location>
        <begin position="148"/>
        <end position="170"/>
    </location>
</feature>